<evidence type="ECO:0000313" key="4">
    <source>
        <dbReference type="EMBL" id="MDW8802430.1"/>
    </source>
</evidence>
<dbReference type="Gene3D" id="1.10.530.10">
    <property type="match status" value="1"/>
</dbReference>
<comment type="caution">
    <text evidence="4">The sequence shown here is derived from an EMBL/GenBank/DDBJ whole genome shotgun (WGS) entry which is preliminary data.</text>
</comment>
<feature type="chain" id="PRO_5046118547" evidence="2">
    <location>
        <begin position="26"/>
        <end position="495"/>
    </location>
</feature>
<dbReference type="InterPro" id="IPR002901">
    <property type="entry name" value="MGlyc_endo_b_GlcNAc-like_dom"/>
</dbReference>
<keyword evidence="5" id="KW-1185">Reference proteome</keyword>
<reference evidence="4 5" key="1">
    <citation type="submission" date="2023-04" db="EMBL/GenBank/DDBJ databases">
        <title>Clostridium tannerae sp. nov., isolated from the fecal material of an alpaca.</title>
        <authorList>
            <person name="Miller S."/>
            <person name="Hendry M."/>
            <person name="King J."/>
            <person name="Sankaranarayanan K."/>
            <person name="Lawson P.A."/>
        </authorList>
    </citation>
    <scope>NUCLEOTIDE SEQUENCE [LARGE SCALE GENOMIC DNA]</scope>
    <source>
        <strain evidence="4 5">A1-XYC3</strain>
    </source>
</reference>
<organism evidence="4 5">
    <name type="scientific">Clostridium tanneri</name>
    <dbReference type="NCBI Taxonomy" id="3037988"/>
    <lineage>
        <taxon>Bacteria</taxon>
        <taxon>Bacillati</taxon>
        <taxon>Bacillota</taxon>
        <taxon>Clostridia</taxon>
        <taxon>Eubacteriales</taxon>
        <taxon>Clostridiaceae</taxon>
        <taxon>Clostridium</taxon>
    </lineage>
</organism>
<gene>
    <name evidence="4" type="ORF">P8V03_14875</name>
</gene>
<proteinExistence type="predicted"/>
<dbReference type="EMBL" id="JARUJP010000020">
    <property type="protein sequence ID" value="MDW8802430.1"/>
    <property type="molecule type" value="Genomic_DNA"/>
</dbReference>
<evidence type="ECO:0000256" key="1">
    <source>
        <dbReference type="ARBA" id="ARBA00022729"/>
    </source>
</evidence>
<dbReference type="Pfam" id="PF01832">
    <property type="entry name" value="Glucosaminidase"/>
    <property type="match status" value="1"/>
</dbReference>
<dbReference type="InterPro" id="IPR032812">
    <property type="entry name" value="SbsA_Ig"/>
</dbReference>
<feature type="signal peptide" evidence="2">
    <location>
        <begin position="1"/>
        <end position="25"/>
    </location>
</feature>
<keyword evidence="1 2" id="KW-0732">Signal</keyword>
<accession>A0ABU4JW96</accession>
<evidence type="ECO:0000259" key="3">
    <source>
        <dbReference type="SMART" id="SM00047"/>
    </source>
</evidence>
<dbReference type="RefSeq" id="WP_318798764.1">
    <property type="nucleotide sequence ID" value="NZ_JARUJP010000020.1"/>
</dbReference>
<protein>
    <submittedName>
        <fullName evidence="4">Glucosaminidase domain-containing protein</fullName>
    </submittedName>
</protein>
<dbReference type="Proteomes" id="UP001281656">
    <property type="component" value="Unassembled WGS sequence"/>
</dbReference>
<feature type="domain" description="Mannosyl-glycoprotein endo-beta-N-acetylglucosamidase-like" evidence="3">
    <location>
        <begin position="329"/>
        <end position="484"/>
    </location>
</feature>
<evidence type="ECO:0000313" key="5">
    <source>
        <dbReference type="Proteomes" id="UP001281656"/>
    </source>
</evidence>
<dbReference type="Gene3D" id="2.60.40.1220">
    <property type="match status" value="1"/>
</dbReference>
<evidence type="ECO:0000256" key="2">
    <source>
        <dbReference type="SAM" id="SignalP"/>
    </source>
</evidence>
<dbReference type="InterPro" id="IPR014755">
    <property type="entry name" value="Cu-Rt/internalin_Ig-like"/>
</dbReference>
<dbReference type="Pfam" id="PF13205">
    <property type="entry name" value="Big_5"/>
    <property type="match status" value="1"/>
</dbReference>
<sequence>MNKRLKALTCSLIFSLSLIQSKVYAVNYLSEGSPRIDINKEWVVKFNSPLKMETVNNKNILVTDDSGKTIPVNVSIGASSDIVLVSPIVSGYDPNKKYNLVISPDVKSISGKSLGKTINMQFNTINKYSDGTSYEGVPQIASLSFDYNSLLSNQKPVFFINSKSGTDAQYRIFVHNYADNKDVYTELTDGYVSAEGGKITSSKILTGSSSGEKYKVVVYSKRANTTGAHKDINTDYDNYYVDYFRVVDSTNIGDSQVSNYGITLDEMINIQKNVESKPVFVEYSDMSNEASKNHIKYYVNPSNFLDNYGKYQFLKLTYSEGITAEDLDNILKGKGILEGKGQVFLDAAKEANINPAYLVSHALLETGNGKSQLANGGINDSSGNPYYGVPVYNFFGIGAFDVEPNLNGTRTAYENKWFSPEEAIMGGAKWISPRYINNPNGKQDTLYKMRWNPEKPGTHQYATDVSWAYKQIPRMYNIMSQVKNPVLSFEIPKYK</sequence>
<dbReference type="SMART" id="SM00047">
    <property type="entry name" value="LYZ2"/>
    <property type="match status" value="1"/>
</dbReference>
<name>A0ABU4JW96_9CLOT</name>